<evidence type="ECO:0000259" key="5">
    <source>
        <dbReference type="PROSITE" id="PS50887"/>
    </source>
</evidence>
<dbReference type="InterPro" id="IPR011006">
    <property type="entry name" value="CheY-like_superfamily"/>
</dbReference>
<dbReference type="GO" id="GO:0005886">
    <property type="term" value="C:plasma membrane"/>
    <property type="evidence" value="ECO:0007669"/>
    <property type="project" value="TreeGrafter"/>
</dbReference>
<dbReference type="SMART" id="SM00448">
    <property type="entry name" value="REC"/>
    <property type="match status" value="1"/>
</dbReference>
<dbReference type="RefSeq" id="WP_105865085.1">
    <property type="nucleotide sequence ID" value="NZ_PUEJ01000013.1"/>
</dbReference>
<dbReference type="GO" id="GO:0052621">
    <property type="term" value="F:diguanylate cyclase activity"/>
    <property type="evidence" value="ECO:0007669"/>
    <property type="project" value="UniProtKB-EC"/>
</dbReference>
<dbReference type="Gene3D" id="3.30.70.270">
    <property type="match status" value="1"/>
</dbReference>
<organism evidence="6 7">
    <name type="scientific">Labrys okinawensis</name>
    <dbReference type="NCBI Taxonomy" id="346911"/>
    <lineage>
        <taxon>Bacteria</taxon>
        <taxon>Pseudomonadati</taxon>
        <taxon>Pseudomonadota</taxon>
        <taxon>Alphaproteobacteria</taxon>
        <taxon>Hyphomicrobiales</taxon>
        <taxon>Xanthobacteraceae</taxon>
        <taxon>Labrys</taxon>
    </lineage>
</organism>
<dbReference type="SMART" id="SM00267">
    <property type="entry name" value="GGDEF"/>
    <property type="match status" value="1"/>
</dbReference>
<dbReference type="NCBIfam" id="TIGR00254">
    <property type="entry name" value="GGDEF"/>
    <property type="match status" value="1"/>
</dbReference>
<proteinExistence type="predicted"/>
<dbReference type="InterPro" id="IPR029787">
    <property type="entry name" value="Nucleotide_cyclase"/>
</dbReference>
<reference evidence="6 7" key="1">
    <citation type="submission" date="2018-02" db="EMBL/GenBank/DDBJ databases">
        <title>Whole genome sequencing of endophytic bacterium.</title>
        <authorList>
            <person name="Eedara R."/>
            <person name="Podile A.R."/>
        </authorList>
    </citation>
    <scope>NUCLEOTIDE SEQUENCE [LARGE SCALE GENOMIC DNA]</scope>
    <source>
        <strain evidence="6 7">RP1T</strain>
    </source>
</reference>
<dbReference type="GO" id="GO:0043709">
    <property type="term" value="P:cell adhesion involved in single-species biofilm formation"/>
    <property type="evidence" value="ECO:0007669"/>
    <property type="project" value="TreeGrafter"/>
</dbReference>
<evidence type="ECO:0000256" key="1">
    <source>
        <dbReference type="ARBA" id="ARBA00012528"/>
    </source>
</evidence>
<dbReference type="Pfam" id="PF00990">
    <property type="entry name" value="GGDEF"/>
    <property type="match status" value="1"/>
</dbReference>
<comment type="caution">
    <text evidence="6">The sequence shown here is derived from an EMBL/GenBank/DDBJ whole genome shotgun (WGS) entry which is preliminary data.</text>
</comment>
<dbReference type="PROSITE" id="PS50110">
    <property type="entry name" value="RESPONSE_REGULATORY"/>
    <property type="match status" value="1"/>
</dbReference>
<evidence type="ECO:0000313" key="6">
    <source>
        <dbReference type="EMBL" id="PRH84426.1"/>
    </source>
</evidence>
<sequence length="337" mass="37673">MPIWNNRCLKDLKVSDAFLQTVLIVDDDRINRAVLAELLQRECRILLAKDGETALQRARDERSIDLILLDVSMPGMDGYEVLRRLRSEPQTANIAVIFITALTNEQDEERGLSLGAADYVVKPISPAIVKARVRNHLKLVAQRNELERLSEKDGLTGIANRRYFDKAFELAWRHAIRSGEPLSVGMIDVDHFKEYNDHYGHGAGDEALRQVAQALERAAGRPYDVVARYGGEEFVMLLPGLHELEPLLERLRRAVLDLNLPHARSRTAEVVTISCGGVVAFVSQTDKPAALLGWADKLLYRAKQQGRNRVLVWQGQKEGLFLPLGQGMASKPPESAG</sequence>
<dbReference type="GO" id="GO:1902201">
    <property type="term" value="P:negative regulation of bacterial-type flagellum-dependent cell motility"/>
    <property type="evidence" value="ECO:0007669"/>
    <property type="project" value="TreeGrafter"/>
</dbReference>
<keyword evidence="3" id="KW-0597">Phosphoprotein</keyword>
<evidence type="ECO:0000256" key="2">
    <source>
        <dbReference type="ARBA" id="ARBA00034247"/>
    </source>
</evidence>
<feature type="modified residue" description="4-aspartylphosphate" evidence="3">
    <location>
        <position position="70"/>
    </location>
</feature>
<dbReference type="InterPro" id="IPR050469">
    <property type="entry name" value="Diguanylate_Cyclase"/>
</dbReference>
<keyword evidence="7" id="KW-1185">Reference proteome</keyword>
<gene>
    <name evidence="6" type="ORF">C5L14_26605</name>
</gene>
<dbReference type="EC" id="2.7.7.65" evidence="1"/>
<accession>A0A2S9Q501</accession>
<dbReference type="PANTHER" id="PTHR45138:SF9">
    <property type="entry name" value="DIGUANYLATE CYCLASE DGCM-RELATED"/>
    <property type="match status" value="1"/>
</dbReference>
<name>A0A2S9Q501_9HYPH</name>
<dbReference type="SUPFAM" id="SSF55073">
    <property type="entry name" value="Nucleotide cyclase"/>
    <property type="match status" value="1"/>
</dbReference>
<evidence type="ECO:0000256" key="3">
    <source>
        <dbReference type="PROSITE-ProRule" id="PRU00169"/>
    </source>
</evidence>
<dbReference type="AlphaFoldDB" id="A0A2S9Q501"/>
<dbReference type="InterPro" id="IPR000160">
    <property type="entry name" value="GGDEF_dom"/>
</dbReference>
<evidence type="ECO:0000313" key="7">
    <source>
        <dbReference type="Proteomes" id="UP000237682"/>
    </source>
</evidence>
<dbReference type="PANTHER" id="PTHR45138">
    <property type="entry name" value="REGULATORY COMPONENTS OF SENSORY TRANSDUCTION SYSTEM"/>
    <property type="match status" value="1"/>
</dbReference>
<dbReference type="OrthoDB" id="9812260at2"/>
<dbReference type="Proteomes" id="UP000237682">
    <property type="component" value="Unassembled WGS sequence"/>
</dbReference>
<dbReference type="SUPFAM" id="SSF52172">
    <property type="entry name" value="CheY-like"/>
    <property type="match status" value="1"/>
</dbReference>
<dbReference type="Gene3D" id="3.40.50.2300">
    <property type="match status" value="1"/>
</dbReference>
<evidence type="ECO:0000259" key="4">
    <source>
        <dbReference type="PROSITE" id="PS50110"/>
    </source>
</evidence>
<dbReference type="GO" id="GO:0000160">
    <property type="term" value="P:phosphorelay signal transduction system"/>
    <property type="evidence" value="ECO:0007669"/>
    <property type="project" value="InterPro"/>
</dbReference>
<dbReference type="PROSITE" id="PS50887">
    <property type="entry name" value="GGDEF"/>
    <property type="match status" value="1"/>
</dbReference>
<dbReference type="InterPro" id="IPR043128">
    <property type="entry name" value="Rev_trsase/Diguanyl_cyclase"/>
</dbReference>
<dbReference type="EMBL" id="PUEJ01000013">
    <property type="protein sequence ID" value="PRH84426.1"/>
    <property type="molecule type" value="Genomic_DNA"/>
</dbReference>
<dbReference type="FunFam" id="3.30.70.270:FF:000001">
    <property type="entry name" value="Diguanylate cyclase domain protein"/>
    <property type="match status" value="1"/>
</dbReference>
<dbReference type="InterPro" id="IPR001789">
    <property type="entry name" value="Sig_transdc_resp-reg_receiver"/>
</dbReference>
<protein>
    <recommendedName>
        <fullName evidence="1">diguanylate cyclase</fullName>
        <ecNumber evidence="1">2.7.7.65</ecNumber>
    </recommendedName>
</protein>
<dbReference type="CDD" id="cd01949">
    <property type="entry name" value="GGDEF"/>
    <property type="match status" value="1"/>
</dbReference>
<feature type="domain" description="GGDEF" evidence="5">
    <location>
        <begin position="180"/>
        <end position="315"/>
    </location>
</feature>
<feature type="domain" description="Response regulatory" evidence="4">
    <location>
        <begin position="21"/>
        <end position="137"/>
    </location>
</feature>
<dbReference type="Pfam" id="PF00072">
    <property type="entry name" value="Response_reg"/>
    <property type="match status" value="1"/>
</dbReference>
<comment type="catalytic activity">
    <reaction evidence="2">
        <text>2 GTP = 3',3'-c-di-GMP + 2 diphosphate</text>
        <dbReference type="Rhea" id="RHEA:24898"/>
        <dbReference type="ChEBI" id="CHEBI:33019"/>
        <dbReference type="ChEBI" id="CHEBI:37565"/>
        <dbReference type="ChEBI" id="CHEBI:58805"/>
        <dbReference type="EC" id="2.7.7.65"/>
    </reaction>
</comment>